<reference evidence="2" key="1">
    <citation type="submission" date="2022-11" db="UniProtKB">
        <authorList>
            <consortium name="WormBaseParasite"/>
        </authorList>
    </citation>
    <scope>IDENTIFICATION</scope>
</reference>
<dbReference type="Proteomes" id="UP000887576">
    <property type="component" value="Unplaced"/>
</dbReference>
<sequence>MEAEFLDKTGKKEKLESHDCEWDTTGGVFDVEVSGAQYGTVLLKDAHVYVPPTSPPALSNCTTSIATAKNPYKWASFICGGLALVLGIVLTGVLIYYCCCNNKKDAKKDAETELSSVVTKRNCHCSCRSSRN</sequence>
<accession>A0AC34RMX1</accession>
<name>A0AC34RMX1_9BILA</name>
<organism evidence="1 2">
    <name type="scientific">Panagrolaimus sp. JU765</name>
    <dbReference type="NCBI Taxonomy" id="591449"/>
    <lineage>
        <taxon>Eukaryota</taxon>
        <taxon>Metazoa</taxon>
        <taxon>Ecdysozoa</taxon>
        <taxon>Nematoda</taxon>
        <taxon>Chromadorea</taxon>
        <taxon>Rhabditida</taxon>
        <taxon>Tylenchina</taxon>
        <taxon>Panagrolaimomorpha</taxon>
        <taxon>Panagrolaimoidea</taxon>
        <taxon>Panagrolaimidae</taxon>
        <taxon>Panagrolaimus</taxon>
    </lineage>
</organism>
<dbReference type="WBParaSite" id="JU765_v2.g8564.t1">
    <property type="protein sequence ID" value="JU765_v2.g8564.t1"/>
    <property type="gene ID" value="JU765_v2.g8564"/>
</dbReference>
<proteinExistence type="predicted"/>
<evidence type="ECO:0000313" key="2">
    <source>
        <dbReference type="WBParaSite" id="JU765_v2.g8564.t1"/>
    </source>
</evidence>
<evidence type="ECO:0000313" key="1">
    <source>
        <dbReference type="Proteomes" id="UP000887576"/>
    </source>
</evidence>
<protein>
    <submittedName>
        <fullName evidence="2">Uncharacterized protein</fullName>
    </submittedName>
</protein>